<name>A0A1B6G1E9_9HEMI</name>
<feature type="region of interest" description="Disordered" evidence="1">
    <location>
        <begin position="1"/>
        <end position="27"/>
    </location>
</feature>
<feature type="compositionally biased region" description="Polar residues" evidence="1">
    <location>
        <begin position="1"/>
        <end position="11"/>
    </location>
</feature>
<dbReference type="EMBL" id="GECZ01013513">
    <property type="protein sequence ID" value="JAS56256.1"/>
    <property type="molecule type" value="Transcribed_RNA"/>
</dbReference>
<feature type="non-terminal residue" evidence="2">
    <location>
        <position position="1"/>
    </location>
</feature>
<accession>A0A1B6G1E9</accession>
<reference evidence="2" key="1">
    <citation type="submission" date="2015-11" db="EMBL/GenBank/DDBJ databases">
        <title>De novo transcriptome assembly of four potential Pierce s Disease insect vectors from Arizona vineyards.</title>
        <authorList>
            <person name="Tassone E.E."/>
        </authorList>
    </citation>
    <scope>NUCLEOTIDE SEQUENCE</scope>
</reference>
<sequence length="255" mass="29051">KSVASKATSPAQKDEDKELDKNRDEGEKVEQLKKLLAEVQDELEVLRAIADDHRKNCLKTQSPKPLYGHQLSPRKEVVDLTVHDTPCGTLHTTISDTEAKKCSLEVQCVDYSEHAMDKPTEVRISNLERKAVVVYQQREDVLNCFLLQETPLPPAPSEHKVEQVPGKSPTKPVLVIVSKHEFDAVLLQKKKFYSETEVMVPTHGQRPYNCKMEICVYDLEVDNRMVDNILKTEKNPQVFVMWNFLGLEQSTLSMP</sequence>
<dbReference type="AlphaFoldDB" id="A0A1B6G1E9"/>
<organism evidence="2">
    <name type="scientific">Cuerna arida</name>
    <dbReference type="NCBI Taxonomy" id="1464854"/>
    <lineage>
        <taxon>Eukaryota</taxon>
        <taxon>Metazoa</taxon>
        <taxon>Ecdysozoa</taxon>
        <taxon>Arthropoda</taxon>
        <taxon>Hexapoda</taxon>
        <taxon>Insecta</taxon>
        <taxon>Pterygota</taxon>
        <taxon>Neoptera</taxon>
        <taxon>Paraneoptera</taxon>
        <taxon>Hemiptera</taxon>
        <taxon>Auchenorrhyncha</taxon>
        <taxon>Membracoidea</taxon>
        <taxon>Cicadellidae</taxon>
        <taxon>Cicadellinae</taxon>
        <taxon>Proconiini</taxon>
        <taxon>Cuerna</taxon>
    </lineage>
</organism>
<evidence type="ECO:0000313" key="2">
    <source>
        <dbReference type="EMBL" id="JAS56256.1"/>
    </source>
</evidence>
<gene>
    <name evidence="2" type="ORF">g.37655</name>
</gene>
<proteinExistence type="predicted"/>
<feature type="non-terminal residue" evidence="2">
    <location>
        <position position="255"/>
    </location>
</feature>
<protein>
    <submittedName>
        <fullName evidence="2">Uncharacterized protein</fullName>
    </submittedName>
</protein>
<evidence type="ECO:0000256" key="1">
    <source>
        <dbReference type="SAM" id="MobiDB-lite"/>
    </source>
</evidence>
<feature type="compositionally biased region" description="Basic and acidic residues" evidence="1">
    <location>
        <begin position="12"/>
        <end position="27"/>
    </location>
</feature>